<evidence type="ECO:0000313" key="2">
    <source>
        <dbReference type="EMBL" id="CAF4491180.1"/>
    </source>
</evidence>
<keyword evidence="4" id="KW-1185">Reference proteome</keyword>
<proteinExistence type="predicted"/>
<protein>
    <recommendedName>
        <fullName evidence="5">NHL repeat-containing protein</fullName>
    </recommendedName>
</protein>
<evidence type="ECO:0000313" key="4">
    <source>
        <dbReference type="Proteomes" id="UP000663866"/>
    </source>
</evidence>
<evidence type="ECO:0000313" key="3">
    <source>
        <dbReference type="Proteomes" id="UP000663856"/>
    </source>
</evidence>
<feature type="non-terminal residue" evidence="1">
    <location>
        <position position="1"/>
    </location>
</feature>
<accession>A0A816W1C6</accession>
<feature type="non-terminal residue" evidence="1">
    <location>
        <position position="123"/>
    </location>
</feature>
<gene>
    <name evidence="2" type="ORF">OVN521_LOCUS40218</name>
    <name evidence="1" type="ORF">WKI299_LOCUS25494</name>
</gene>
<dbReference type="EMBL" id="CAJOBG010051984">
    <property type="protein sequence ID" value="CAF4491180.1"/>
    <property type="molecule type" value="Genomic_DNA"/>
</dbReference>
<evidence type="ECO:0008006" key="5">
    <source>
        <dbReference type="Google" id="ProtNLM"/>
    </source>
</evidence>
<dbReference type="EMBL" id="CAJNRF010010999">
    <property type="protein sequence ID" value="CAF2126827.1"/>
    <property type="molecule type" value="Genomic_DNA"/>
</dbReference>
<comment type="caution">
    <text evidence="1">The sequence shown here is derived from an EMBL/GenBank/DDBJ whole genome shotgun (WGS) entry which is preliminary data.</text>
</comment>
<dbReference type="SUPFAM" id="SSF63829">
    <property type="entry name" value="Calcium-dependent phosphotriesterase"/>
    <property type="match status" value="1"/>
</dbReference>
<organism evidence="1 3">
    <name type="scientific">Rotaria magnacalcarata</name>
    <dbReference type="NCBI Taxonomy" id="392030"/>
    <lineage>
        <taxon>Eukaryota</taxon>
        <taxon>Metazoa</taxon>
        <taxon>Spiralia</taxon>
        <taxon>Gnathifera</taxon>
        <taxon>Rotifera</taxon>
        <taxon>Eurotatoria</taxon>
        <taxon>Bdelloidea</taxon>
        <taxon>Philodinida</taxon>
        <taxon>Philodinidae</taxon>
        <taxon>Rotaria</taxon>
    </lineage>
</organism>
<evidence type="ECO:0000313" key="1">
    <source>
        <dbReference type="EMBL" id="CAF2126827.1"/>
    </source>
</evidence>
<dbReference type="AlphaFoldDB" id="A0A816W1C6"/>
<sequence>MTTTSDTTTTSILTFLPTGIYALSIPTCAIWNQTGITVAGNSNGSSGTDLASLINPVDIFVDNNYTLYIADRGNNRIVRYHTNDTIGTMVAGNCTPGSSPSQLNSPKGVAVDQYGTIIVGDSL</sequence>
<dbReference type="Gene3D" id="2.120.10.30">
    <property type="entry name" value="TolB, C-terminal domain"/>
    <property type="match status" value="1"/>
</dbReference>
<name>A0A816W1C6_9BILA</name>
<reference evidence="1" key="1">
    <citation type="submission" date="2021-02" db="EMBL/GenBank/DDBJ databases">
        <authorList>
            <person name="Nowell W R."/>
        </authorList>
    </citation>
    <scope>NUCLEOTIDE SEQUENCE</scope>
</reference>
<dbReference type="Proteomes" id="UP000663856">
    <property type="component" value="Unassembled WGS sequence"/>
</dbReference>
<dbReference type="Proteomes" id="UP000663866">
    <property type="component" value="Unassembled WGS sequence"/>
</dbReference>
<dbReference type="InterPro" id="IPR011042">
    <property type="entry name" value="6-blade_b-propeller_TolB-like"/>
</dbReference>